<dbReference type="PANTHER" id="PTHR43977">
    <property type="entry name" value="STRUCTURAL MAINTENANCE OF CHROMOSOMES PROTEIN 3"/>
    <property type="match status" value="1"/>
</dbReference>
<protein>
    <recommendedName>
        <fullName evidence="2">Structural maintenance of chromosomes protein</fullName>
    </recommendedName>
</protein>
<feature type="coiled-coil region" evidence="3">
    <location>
        <begin position="213"/>
        <end position="280"/>
    </location>
</feature>
<keyword evidence="1 3" id="KW-0175">Coiled coil</keyword>
<dbReference type="AlphaFoldDB" id="A0AAV7HUF8"/>
<organism evidence="5 6">
    <name type="scientific">Cotesia glomerata</name>
    <name type="common">Lepidopteran parasitic wasp</name>
    <name type="synonym">Apanteles glomeratus</name>
    <dbReference type="NCBI Taxonomy" id="32391"/>
    <lineage>
        <taxon>Eukaryota</taxon>
        <taxon>Metazoa</taxon>
        <taxon>Ecdysozoa</taxon>
        <taxon>Arthropoda</taxon>
        <taxon>Hexapoda</taxon>
        <taxon>Insecta</taxon>
        <taxon>Pterygota</taxon>
        <taxon>Neoptera</taxon>
        <taxon>Endopterygota</taxon>
        <taxon>Hymenoptera</taxon>
        <taxon>Apocrita</taxon>
        <taxon>Ichneumonoidea</taxon>
        <taxon>Braconidae</taxon>
        <taxon>Microgastrinae</taxon>
        <taxon>Cotesia</taxon>
    </lineage>
</organism>
<dbReference type="Pfam" id="PF02463">
    <property type="entry name" value="SMC_N"/>
    <property type="match status" value="1"/>
</dbReference>
<dbReference type="Gene3D" id="3.30.70.1620">
    <property type="match status" value="1"/>
</dbReference>
<dbReference type="InterPro" id="IPR003395">
    <property type="entry name" value="RecF/RecN/SMC_N"/>
</dbReference>
<feature type="coiled-coil region" evidence="3">
    <location>
        <begin position="309"/>
        <end position="343"/>
    </location>
</feature>
<comment type="subcellular location">
    <subcellularLocation>
        <location evidence="2">Nucleus</location>
    </subcellularLocation>
</comment>
<dbReference type="Gene3D" id="3.40.50.300">
    <property type="entry name" value="P-loop containing nucleotide triphosphate hydrolases"/>
    <property type="match status" value="2"/>
</dbReference>
<feature type="domain" description="SMC hinge" evidence="4">
    <location>
        <begin position="527"/>
        <end position="641"/>
    </location>
</feature>
<dbReference type="InterPro" id="IPR024704">
    <property type="entry name" value="SMC"/>
</dbReference>
<keyword evidence="6" id="KW-1185">Reference proteome</keyword>
<dbReference type="PIRSF" id="PIRSF005719">
    <property type="entry name" value="SMC"/>
    <property type="match status" value="1"/>
</dbReference>
<evidence type="ECO:0000259" key="4">
    <source>
        <dbReference type="SMART" id="SM00968"/>
    </source>
</evidence>
<reference evidence="5 6" key="1">
    <citation type="journal article" date="2021" name="J. Hered.">
        <title>A chromosome-level genome assembly of the parasitoid wasp, Cotesia glomerata (Hymenoptera: Braconidae).</title>
        <authorList>
            <person name="Pinto B.J."/>
            <person name="Weis J.J."/>
            <person name="Gamble T."/>
            <person name="Ode P.J."/>
            <person name="Paul R."/>
            <person name="Zaspel J.M."/>
        </authorList>
    </citation>
    <scope>NUCLEOTIDE SEQUENCE [LARGE SCALE GENOMIC DNA]</scope>
    <source>
        <strain evidence="5">CgM1</strain>
    </source>
</reference>
<dbReference type="GO" id="GO:0016887">
    <property type="term" value="F:ATP hydrolysis activity"/>
    <property type="evidence" value="ECO:0007669"/>
    <property type="project" value="InterPro"/>
</dbReference>
<evidence type="ECO:0000256" key="3">
    <source>
        <dbReference type="SAM" id="Coils"/>
    </source>
</evidence>
<dbReference type="SMART" id="SM00968">
    <property type="entry name" value="SMC_hinge"/>
    <property type="match status" value="1"/>
</dbReference>
<dbReference type="Proteomes" id="UP000826195">
    <property type="component" value="Unassembled WGS sequence"/>
</dbReference>
<accession>A0AAV7HUF8</accession>
<evidence type="ECO:0000256" key="2">
    <source>
        <dbReference type="PIRNR" id="PIRNR005719"/>
    </source>
</evidence>
<dbReference type="InterPro" id="IPR036277">
    <property type="entry name" value="SMC_hinge_sf"/>
</dbReference>
<dbReference type="GO" id="GO:0005524">
    <property type="term" value="F:ATP binding"/>
    <property type="evidence" value="ECO:0007669"/>
    <property type="project" value="InterPro"/>
</dbReference>
<evidence type="ECO:0000313" key="5">
    <source>
        <dbReference type="EMBL" id="KAH0535540.1"/>
    </source>
</evidence>
<sequence length="1192" mass="140105">MYIEKIIIEGFRSYQGPITIGPFHPGYNVIVGRNGSGKSSFFEAIQFVLCEEYHKLSPEERNSFLHEGTSSRVPSCFVELIFNNSDKQFLGESTEKIIIRRTIGPKQDQFLLNKKRISKEEILRLFPSAGLSARNPYYIIKQRELLEIVTGTDEMRLDQLKEIAGISLFETRYQEMKTLLYPIVTYLSRDDLFDNVNRCLRQKEVEEQDMKQYAELKKQRRLLEFLLSEMELKKFTSLLTKAQRRYSAQSAELIDVKQDLNSVEEEISKLVSKINVTKKEIDLAKFNFRELITKREKLLINEKNWKVNLERLIENISKDEEAQEEIKEELEKLIESIDKFNDDLIPIKKECEAKEAEDKIITHDLTVAEKFQKELILKKHRKKLFENKDERDAWIKEHMQLLDKKIKESDQYRAQYKKELEVERNKKRDFENKIQELEDYFKSRLTSIINSERTLDDRKNERSQLQKQRKDLFEKKSIYESELNDLNHELKKADQAIGVNKDIIIGLYSVAKVLETFRQRDREEVEENYHGMVVDNFSAIEDLNTAIEMTAGTRLFYNIVESDEFGMKILEEMNEKKLPGVVNFLAINRLNFKEQNYPDDDDEARPLIYSLRYEDKFDAVIASIFGRTLVCKNLECASNAVDRYKLNCITLNGAKISKSGDVAGGHKKNYKSMIVAYRTRAKILEKIRRAEGKLKRLDDEFKRVEDESNKNLTEINKLEVKLIKSNDIQKNVREEIERLKEQQRDVESKCEETERILNDFVTDLEIVRGNKEHLESELEQDLLSQLTDEDQRQFEEVNDLIVQLSCKKKKLVDDLIDLSNEKYRLEKFVKKGLLKKKKLEERLQELEVGVEKFNLELRRTKEEISEIKNKINEINERIDEDKITDLVKIKINLEEELKKKVGRKEEILENFRALNYSVEELEAKIKNYEKEISVQKEKLNTLDPMTRHHNVQLSFRELNERLREVNASLKSLENINIDVLRQFEMVTELSEEFKATHEKLIQYVEEARKLLQLVRESKTEITCTTFREINKHFNRTFKKLVPGGSAKLILKIDGEVDKYFEDITVEIIEAGDLIGVDMEVSFNESAEEHQVLEQFSSGQKSLVALAFILAAQKCHFTPFYVLDESDYALDPEHRKSFAKLIASLSDKIQFISTTFRPEQLEYANEFFGVQIRNKVSYLQKISKKEAAAFVEN</sequence>
<dbReference type="GO" id="GO:0051276">
    <property type="term" value="P:chromosome organization"/>
    <property type="evidence" value="ECO:0007669"/>
    <property type="project" value="InterPro"/>
</dbReference>
<comment type="similarity">
    <text evidence="2">Belongs to the SMC family.</text>
</comment>
<dbReference type="InterPro" id="IPR010935">
    <property type="entry name" value="SMC_hinge"/>
</dbReference>
<dbReference type="EMBL" id="JAHXZJ010002982">
    <property type="protein sequence ID" value="KAH0535540.1"/>
    <property type="molecule type" value="Genomic_DNA"/>
</dbReference>
<dbReference type="Gene3D" id="1.20.1060.20">
    <property type="match status" value="1"/>
</dbReference>
<dbReference type="GO" id="GO:0005694">
    <property type="term" value="C:chromosome"/>
    <property type="evidence" value="ECO:0007669"/>
    <property type="project" value="InterPro"/>
</dbReference>
<comment type="caution">
    <text evidence="5">The sequence shown here is derived from an EMBL/GenBank/DDBJ whole genome shotgun (WGS) entry which is preliminary data.</text>
</comment>
<feature type="coiled-coil region" evidence="3">
    <location>
        <begin position="829"/>
        <end position="975"/>
    </location>
</feature>
<dbReference type="InterPro" id="IPR027417">
    <property type="entry name" value="P-loop_NTPase"/>
</dbReference>
<proteinExistence type="inferred from homology"/>
<evidence type="ECO:0000256" key="1">
    <source>
        <dbReference type="ARBA" id="ARBA00023054"/>
    </source>
</evidence>
<dbReference type="SUPFAM" id="SSF75553">
    <property type="entry name" value="Smc hinge domain"/>
    <property type="match status" value="1"/>
</dbReference>
<keyword evidence="2" id="KW-0539">Nucleus</keyword>
<evidence type="ECO:0000313" key="6">
    <source>
        <dbReference type="Proteomes" id="UP000826195"/>
    </source>
</evidence>
<name>A0AAV7HUF8_COTGL</name>
<feature type="coiled-coil region" evidence="3">
    <location>
        <begin position="413"/>
        <end position="496"/>
    </location>
</feature>
<dbReference type="Pfam" id="PF06470">
    <property type="entry name" value="SMC_hinge"/>
    <property type="match status" value="1"/>
</dbReference>
<dbReference type="SUPFAM" id="SSF52540">
    <property type="entry name" value="P-loop containing nucleoside triphosphate hydrolases"/>
    <property type="match status" value="1"/>
</dbReference>
<feature type="coiled-coil region" evidence="3">
    <location>
        <begin position="680"/>
        <end position="756"/>
    </location>
</feature>
<dbReference type="GO" id="GO:0005634">
    <property type="term" value="C:nucleus"/>
    <property type="evidence" value="ECO:0007669"/>
    <property type="project" value="UniProtKB-SubCell"/>
</dbReference>
<gene>
    <name evidence="5" type="ORF">KQX54_017029</name>
</gene>